<dbReference type="Proteomes" id="UP000189310">
    <property type="component" value="Unassembled WGS sequence"/>
</dbReference>
<protein>
    <submittedName>
        <fullName evidence="1">Uncharacterized protein</fullName>
    </submittedName>
</protein>
<organism evidence="1 2">
    <name type="scientific">Pseudomonas oryzihabitans</name>
    <dbReference type="NCBI Taxonomy" id="47885"/>
    <lineage>
        <taxon>Bacteria</taxon>
        <taxon>Pseudomonadati</taxon>
        <taxon>Pseudomonadota</taxon>
        <taxon>Gammaproteobacteria</taxon>
        <taxon>Pseudomonadales</taxon>
        <taxon>Pseudomonadaceae</taxon>
        <taxon>Pseudomonas</taxon>
    </lineage>
</organism>
<evidence type="ECO:0000313" key="2">
    <source>
        <dbReference type="Proteomes" id="UP000189310"/>
    </source>
</evidence>
<keyword evidence="2" id="KW-1185">Reference proteome</keyword>
<dbReference type="EMBL" id="MTLN01000008">
    <property type="protein sequence ID" value="ONN70703.1"/>
    <property type="molecule type" value="Genomic_DNA"/>
</dbReference>
<sequence length="294" mass="34283">MIMSPYHITGPAQIGVSGGRTSGLMLRKIIDAHRGTLPADVHPLFENTGKEDTRTLDFLHEIEERWSVPLVWLEWCREYGQPDDAPWFKVVDYRSASRKGEPFDMMLDYYARYRREVKDLPPVLPNFSNNMCTAYLKIKVAEKYMRSLGYDHWDSIAGIRYDEPRRYHRMMAANEKNSSRAEYFTPLYLDGITKEHVTAFWAEQPFDLGIDSDLGNCDLCWKKSEDNLYRAIIVGPSRVLWWSGTEERFGQVFRQDRPRYEHMGWYAERMASQEAFDFGGEGFITEGVDCFCGD</sequence>
<proteinExistence type="predicted"/>
<comment type="caution">
    <text evidence="1">The sequence shown here is derived from an EMBL/GenBank/DDBJ whole genome shotgun (WGS) entry which is preliminary data.</text>
</comment>
<reference evidence="1 2" key="1">
    <citation type="submission" date="2017-01" db="EMBL/GenBank/DDBJ databases">
        <title>Pseudomonas psychrotolerans genome sequencing and assembly.</title>
        <authorList>
            <person name="Vyas B."/>
            <person name="Mayilraj S."/>
        </authorList>
    </citation>
    <scope>NUCLEOTIDE SEQUENCE [LARGE SCALE GENOMIC DNA]</scope>
    <source>
        <strain evidence="1 2">SDS18</strain>
    </source>
</reference>
<gene>
    <name evidence="1" type="ORF">BVL52_20945</name>
</gene>
<evidence type="ECO:0000313" key="1">
    <source>
        <dbReference type="EMBL" id="ONN70703.1"/>
    </source>
</evidence>
<name>A0ABX3IQV4_9PSED</name>
<dbReference type="InterPro" id="IPR014729">
    <property type="entry name" value="Rossmann-like_a/b/a_fold"/>
</dbReference>
<dbReference type="SUPFAM" id="SSF52402">
    <property type="entry name" value="Adenine nucleotide alpha hydrolases-like"/>
    <property type="match status" value="1"/>
</dbReference>
<dbReference type="Gene3D" id="3.40.50.620">
    <property type="entry name" value="HUPs"/>
    <property type="match status" value="1"/>
</dbReference>
<accession>A0ABX3IQV4</accession>